<dbReference type="PANTHER" id="PTHR37306:SF1">
    <property type="entry name" value="COLICIN V PRODUCTION PROTEIN"/>
    <property type="match status" value="1"/>
</dbReference>
<evidence type="ECO:0000256" key="5">
    <source>
        <dbReference type="SAM" id="Phobius"/>
    </source>
</evidence>
<dbReference type="PANTHER" id="PTHR37306">
    <property type="entry name" value="COLICIN V PRODUCTION PROTEIN"/>
    <property type="match status" value="1"/>
</dbReference>
<dbReference type="RefSeq" id="WP_133334380.1">
    <property type="nucleotide sequence ID" value="NZ_JAVGVR010000001.1"/>
</dbReference>
<accession>A0A4R5VSF6</accession>
<feature type="transmembrane region" description="Helical" evidence="5">
    <location>
        <begin position="77"/>
        <end position="95"/>
    </location>
</feature>
<evidence type="ECO:0000256" key="3">
    <source>
        <dbReference type="ARBA" id="ARBA00022989"/>
    </source>
</evidence>
<dbReference type="AlphaFoldDB" id="A0A4R5VSF6"/>
<evidence type="ECO:0000256" key="4">
    <source>
        <dbReference type="ARBA" id="ARBA00023136"/>
    </source>
</evidence>
<protein>
    <submittedName>
        <fullName evidence="7">CvpA family protein</fullName>
    </submittedName>
</protein>
<dbReference type="Pfam" id="PF02674">
    <property type="entry name" value="Colicin_V"/>
    <property type="match status" value="1"/>
</dbReference>
<dbReference type="InterPro" id="IPR003825">
    <property type="entry name" value="Colicin-V_CvpA"/>
</dbReference>
<dbReference type="GO" id="GO:0016020">
    <property type="term" value="C:membrane"/>
    <property type="evidence" value="ECO:0007669"/>
    <property type="project" value="UniProtKB-SubCell"/>
</dbReference>
<comment type="subcellular location">
    <subcellularLocation>
        <location evidence="1">Membrane</location>
        <topology evidence="1">Multi-pass membrane protein</topology>
    </subcellularLocation>
</comment>
<keyword evidence="4 5" id="KW-0472">Membrane</keyword>
<sequence length="184" mass="20635">MLDLAIIILLIIGFFTGLRRGFILQLVHLTGFIIAYIVANLYYDDLASRLTLWIPYPKLGEDTTLKLLTGSSNMEVAFYRAIAFAIIFFAVKVLCQIIGSMLDFIAHLPVLRFLNVWAGGFLGFAEVYLLIFILLYIAALIPLEVLQNPLDHSVLAGMIVKHTPILSQQIKSLWIEYSTALTSL</sequence>
<dbReference type="GO" id="GO:0009403">
    <property type="term" value="P:toxin biosynthetic process"/>
    <property type="evidence" value="ECO:0007669"/>
    <property type="project" value="InterPro"/>
</dbReference>
<comment type="caution">
    <text evidence="7">The sequence shown here is derived from an EMBL/GenBank/DDBJ whole genome shotgun (WGS) entry which is preliminary data.</text>
</comment>
<organism evidence="7 8">
    <name type="scientific">Bacillus salipaludis</name>
    <dbReference type="NCBI Taxonomy" id="2547811"/>
    <lineage>
        <taxon>Bacteria</taxon>
        <taxon>Bacillati</taxon>
        <taxon>Bacillota</taxon>
        <taxon>Bacilli</taxon>
        <taxon>Bacillales</taxon>
        <taxon>Bacillaceae</taxon>
        <taxon>Bacillus</taxon>
    </lineage>
</organism>
<dbReference type="EMBL" id="SMYO01000005">
    <property type="protein sequence ID" value="TDK61517.1"/>
    <property type="molecule type" value="Genomic_DNA"/>
</dbReference>
<proteinExistence type="predicted"/>
<keyword evidence="3 5" id="KW-1133">Transmembrane helix</keyword>
<feature type="transmembrane region" description="Helical" evidence="5">
    <location>
        <begin position="116"/>
        <end position="141"/>
    </location>
</feature>
<evidence type="ECO:0000313" key="9">
    <source>
        <dbReference type="Proteomes" id="UP001178888"/>
    </source>
</evidence>
<name>A0A4R5VSF6_9BACI</name>
<evidence type="ECO:0000256" key="1">
    <source>
        <dbReference type="ARBA" id="ARBA00004141"/>
    </source>
</evidence>
<feature type="transmembrane region" description="Helical" evidence="5">
    <location>
        <begin position="21"/>
        <end position="43"/>
    </location>
</feature>
<keyword evidence="2 5" id="KW-0812">Transmembrane</keyword>
<dbReference type="EMBL" id="JAVGVR010000001">
    <property type="protein sequence ID" value="MDQ6599875.1"/>
    <property type="molecule type" value="Genomic_DNA"/>
</dbReference>
<evidence type="ECO:0000313" key="7">
    <source>
        <dbReference type="EMBL" id="TDK61517.1"/>
    </source>
</evidence>
<evidence type="ECO:0000313" key="6">
    <source>
        <dbReference type="EMBL" id="MDQ6599875.1"/>
    </source>
</evidence>
<evidence type="ECO:0000256" key="2">
    <source>
        <dbReference type="ARBA" id="ARBA00022692"/>
    </source>
</evidence>
<gene>
    <name evidence="7" type="ORF">E2K98_11515</name>
    <name evidence="6" type="ORF">RCG21_26625</name>
</gene>
<evidence type="ECO:0000313" key="8">
    <source>
        <dbReference type="Proteomes" id="UP000295132"/>
    </source>
</evidence>
<keyword evidence="9" id="KW-1185">Reference proteome</keyword>
<reference evidence="7 8" key="1">
    <citation type="submission" date="2019-03" db="EMBL/GenBank/DDBJ databases">
        <title>Bacillus niacini sp. nov. a Nicotinate-Metabolizing Mesophile Isolated from Soil.</title>
        <authorList>
            <person name="Zhang G."/>
        </authorList>
    </citation>
    <scope>NUCLEOTIDE SEQUENCE [LARGE SCALE GENOMIC DNA]</scope>
    <source>
        <strain evidence="7 8">WN066</strain>
    </source>
</reference>
<dbReference type="Proteomes" id="UP001178888">
    <property type="component" value="Unassembled WGS sequence"/>
</dbReference>
<dbReference type="Proteomes" id="UP000295132">
    <property type="component" value="Unassembled WGS sequence"/>
</dbReference>
<reference evidence="6" key="2">
    <citation type="submission" date="2023-08" db="EMBL/GenBank/DDBJ databases">
        <title>Nitrogen cycling bacteria in agricultural field soils.</title>
        <authorList>
            <person name="Jang J."/>
        </authorList>
    </citation>
    <scope>NUCLEOTIDE SEQUENCE</scope>
    <source>
        <strain evidence="6">PS3-36</strain>
    </source>
</reference>